<dbReference type="PANTHER" id="PTHR10412:SF10">
    <property type="entry name" value="GLYCOSYL HYDROLASE FAMILY 63 C-TERMINAL DOMAIN-CONTAINING PROTEIN"/>
    <property type="match status" value="1"/>
</dbReference>
<organism evidence="3 4">
    <name type="scientific">Fibrella aquatilis</name>
    <dbReference type="NCBI Taxonomy" id="2817059"/>
    <lineage>
        <taxon>Bacteria</taxon>
        <taxon>Pseudomonadati</taxon>
        <taxon>Bacteroidota</taxon>
        <taxon>Cytophagia</taxon>
        <taxon>Cytophagales</taxon>
        <taxon>Spirosomataceae</taxon>
        <taxon>Fibrella</taxon>
    </lineage>
</organism>
<gene>
    <name evidence="3" type="ORF">J2I48_19000</name>
</gene>
<evidence type="ECO:0000313" key="4">
    <source>
        <dbReference type="Proteomes" id="UP000664795"/>
    </source>
</evidence>
<keyword evidence="4" id="KW-1185">Reference proteome</keyword>
<dbReference type="GO" id="GO:0004573">
    <property type="term" value="F:Glc3Man9GlcNAc2 oligosaccharide glucosidase activity"/>
    <property type="evidence" value="ECO:0007669"/>
    <property type="project" value="InterPro"/>
</dbReference>
<dbReference type="EMBL" id="JAFMYU010000017">
    <property type="protein sequence ID" value="MBO0933105.1"/>
    <property type="molecule type" value="Genomic_DNA"/>
</dbReference>
<proteinExistence type="predicted"/>
<dbReference type="GO" id="GO:0009311">
    <property type="term" value="P:oligosaccharide metabolic process"/>
    <property type="evidence" value="ECO:0007669"/>
    <property type="project" value="InterPro"/>
</dbReference>
<dbReference type="AlphaFoldDB" id="A0A939GA44"/>
<evidence type="ECO:0000313" key="3">
    <source>
        <dbReference type="EMBL" id="MBO0933105.1"/>
    </source>
</evidence>
<dbReference type="SUPFAM" id="SSF48208">
    <property type="entry name" value="Six-hairpin glycosidases"/>
    <property type="match status" value="1"/>
</dbReference>
<name>A0A939GA44_9BACT</name>
<dbReference type="InterPro" id="IPR004888">
    <property type="entry name" value="Glycoside_hydrolase_63"/>
</dbReference>
<reference evidence="3 4" key="1">
    <citation type="submission" date="2021-03" db="EMBL/GenBank/DDBJ databases">
        <title>Fibrella sp. HMF5036 genome sequencing and assembly.</title>
        <authorList>
            <person name="Kang H."/>
            <person name="Kim H."/>
            <person name="Bae S."/>
            <person name="Joh K."/>
        </authorList>
    </citation>
    <scope>NUCLEOTIDE SEQUENCE [LARGE SCALE GENOMIC DNA]</scope>
    <source>
        <strain evidence="3 4">HMF5036</strain>
    </source>
</reference>
<protein>
    <submittedName>
        <fullName evidence="3">Glucosidase</fullName>
    </submittedName>
</protein>
<dbReference type="Proteomes" id="UP000664795">
    <property type="component" value="Unassembled WGS sequence"/>
</dbReference>
<dbReference type="RefSeq" id="WP_207337070.1">
    <property type="nucleotide sequence ID" value="NZ_JAFMYU010000017.1"/>
</dbReference>
<dbReference type="Pfam" id="PF03200">
    <property type="entry name" value="Glyco_hydro_63"/>
    <property type="match status" value="1"/>
</dbReference>
<sequence length="895" mass="103267">MSRKSPITTPAVPPNPELDRLQENAKKTVPLEKWGPYLSDRQWGTVREDYSTNGDAWNYFTHDQARSRVYRWGEDGLMGLADSRMNVCFGLALWNGQDPILKERLFGLTNHEGNHGEDVKELYYYLDNTPTHSYMKGLYKYPQARFPYEWLLHENARRTKADPEFEILHTGVFEEGRYFDVLVEYAKHDSDDVCIRISATNHGPDAASLTLLPTIWCRNRWQFEPDKPRPTISRRPDAPTAGNVFVSHPRTGNYYLYYEPTDLALMTDNETNTKRLYGQPNRYAGPDTPFVKDAFHEAVAGKNDYLCELLRDNEAGTKFAPVYKRQIEPGETAVVCLRLSKLIQIQPFGAPFTQVFADRQREADLFYAPLSPIGASPELMQIQRQALAGMLWSKQYYHYDIPHWLRGDPDQPAPPPERWLGRNAAWQHLNNEDVISMPDKWEYPWYAAWDLAFHTVPLAMVDPVFAKNQLILLMREWYMSPTGQIPAYEWKFSDVNPPVQAWAALSVYRLERAIYKNEDIQFLKRVFQKLLINFTWWTNRQDLEEDNVFGGGFLGLDNIGVIDRSNLPDGTRLEQADATAWMAMYALNMMDMALEISRHDPTFEDIATKFYEHFVIIAESLNEALWDEDDHFYYDRLYPTSGKPVTLEVRSVVGLSVLFAVSIVRRHKSEPLSDFLKRAQYFQTYRTGLNLPMPDQRVTEDGDILLSLVSKDRLEKLLSVMLDETEFLSPGGIRALSKYHEQHPYQISVYGNTYAINYVPGDSDSNLFGGNSNWRGPVWMPLNYLFIKSLKKYHQFYGDSLTVEFPTGSGNRMNLEQVSDALAQRIVSVFETQPDGSRPVHGPFNPFYQRPENKALLLFYEYFHGDTAQGIGASHQTGWTGVVAELINDDAWEWE</sequence>
<dbReference type="PANTHER" id="PTHR10412">
    <property type="entry name" value="MANNOSYL-OLIGOSACCHARIDE GLUCOSIDASE"/>
    <property type="match status" value="1"/>
</dbReference>
<dbReference type="Gene3D" id="1.50.10.10">
    <property type="match status" value="1"/>
</dbReference>
<dbReference type="InterPro" id="IPR012341">
    <property type="entry name" value="6hp_glycosidase-like_sf"/>
</dbReference>
<evidence type="ECO:0000256" key="1">
    <source>
        <dbReference type="SAM" id="MobiDB-lite"/>
    </source>
</evidence>
<accession>A0A939GA44</accession>
<feature type="domain" description="Glycosyl hydrolase family 63 C-terminal" evidence="2">
    <location>
        <begin position="520"/>
        <end position="799"/>
    </location>
</feature>
<feature type="region of interest" description="Disordered" evidence="1">
    <location>
        <begin position="1"/>
        <end position="23"/>
    </location>
</feature>
<dbReference type="InterPro" id="IPR008928">
    <property type="entry name" value="6-hairpin_glycosidase_sf"/>
</dbReference>
<comment type="caution">
    <text evidence="3">The sequence shown here is derived from an EMBL/GenBank/DDBJ whole genome shotgun (WGS) entry which is preliminary data.</text>
</comment>
<dbReference type="InterPro" id="IPR031335">
    <property type="entry name" value="Glyco_hydro_63_C"/>
</dbReference>
<evidence type="ECO:0000259" key="2">
    <source>
        <dbReference type="Pfam" id="PF03200"/>
    </source>
</evidence>